<keyword evidence="6 10" id="KW-1133">Transmembrane helix</keyword>
<dbReference type="Pfam" id="PF02949">
    <property type="entry name" value="7tm_6"/>
    <property type="match status" value="1"/>
</dbReference>
<keyword evidence="4 10" id="KW-0812">Transmembrane</keyword>
<evidence type="ECO:0000256" key="1">
    <source>
        <dbReference type="ARBA" id="ARBA00004651"/>
    </source>
</evidence>
<evidence type="ECO:0000256" key="5">
    <source>
        <dbReference type="ARBA" id="ARBA00022725"/>
    </source>
</evidence>
<dbReference type="GO" id="GO:0007165">
    <property type="term" value="P:signal transduction"/>
    <property type="evidence" value="ECO:0007669"/>
    <property type="project" value="UniProtKB-KW"/>
</dbReference>
<keyword evidence="3 10" id="KW-0716">Sensory transduction</keyword>
<evidence type="ECO:0000256" key="6">
    <source>
        <dbReference type="ARBA" id="ARBA00022989"/>
    </source>
</evidence>
<dbReference type="EMBL" id="KU291838">
    <property type="protein sequence ID" value="AOE48088.1"/>
    <property type="molecule type" value="mRNA"/>
</dbReference>
<proteinExistence type="evidence at transcript level"/>
<feature type="transmembrane region" description="Helical" evidence="10">
    <location>
        <begin position="275"/>
        <end position="298"/>
    </location>
</feature>
<protein>
    <recommendedName>
        <fullName evidence="10">Odorant receptor</fullName>
    </recommendedName>
</protein>
<evidence type="ECO:0000256" key="10">
    <source>
        <dbReference type="RuleBase" id="RU351113"/>
    </source>
</evidence>
<comment type="subcellular location">
    <subcellularLocation>
        <location evidence="1 10">Cell membrane</location>
        <topology evidence="1 10">Multi-pass membrane protein</topology>
    </subcellularLocation>
</comment>
<feature type="transmembrane region" description="Helical" evidence="10">
    <location>
        <begin position="310"/>
        <end position="328"/>
    </location>
</feature>
<evidence type="ECO:0000256" key="4">
    <source>
        <dbReference type="ARBA" id="ARBA00022692"/>
    </source>
</evidence>
<dbReference type="PANTHER" id="PTHR21137:SF35">
    <property type="entry name" value="ODORANT RECEPTOR 19A-RELATED"/>
    <property type="match status" value="1"/>
</dbReference>
<dbReference type="PANTHER" id="PTHR21137">
    <property type="entry name" value="ODORANT RECEPTOR"/>
    <property type="match status" value="1"/>
</dbReference>
<dbReference type="GO" id="GO:0004984">
    <property type="term" value="F:olfactory receptor activity"/>
    <property type="evidence" value="ECO:0007669"/>
    <property type="project" value="InterPro"/>
</dbReference>
<keyword evidence="2" id="KW-1003">Cell membrane</keyword>
<evidence type="ECO:0000256" key="8">
    <source>
        <dbReference type="ARBA" id="ARBA00023170"/>
    </source>
</evidence>
<evidence type="ECO:0000256" key="3">
    <source>
        <dbReference type="ARBA" id="ARBA00022606"/>
    </source>
</evidence>
<keyword evidence="9 10" id="KW-0807">Transducer</keyword>
<name>A0A1B3B7A9_SCAPY</name>
<feature type="transmembrane region" description="Helical" evidence="10">
    <location>
        <begin position="40"/>
        <end position="59"/>
    </location>
</feature>
<dbReference type="AlphaFoldDB" id="A0A1B3B7A9"/>
<sequence length="413" mass="48163">MKFFIPTTARGDKIESIMFWLLKFNCVWPLAKYCPEYQNFIVNCLVWILLSGFFATFYAEYLFIKVNQKDISQVAEGLCALIIGTQGIVRVLHLIFRRNKMRDILQKFYKQIYIDKIENEKLHKNCENSLRLVYFMTWSFLLTLFFIYLSAAIKVARDPKSNSKPYLVKMEFFYNAQEPWKYAFTVIYTGYVGFCTACIISAEDFIVGTTLTHCAARYSILHEDLAQLYEKSLITFTSLNQQKADEIYDAFRANLKVIIKKQQNLDKFFQELQSFLSLPIFSLVLFGVFLMCTVAFALQRNGLSLETFRYFFWLVSICLQFLMIGSFGQRCTDAAAQMSESYYMCKWEFLLFYGDTKANIRLIKDISFGIYRSQKSLHLNGMNFIDLSSKSIGSAMSSSVSYFMFLNEMDKIG</sequence>
<comment type="similarity">
    <text evidence="10">Belongs to the insect chemoreceptor superfamily. Heteromeric odorant receptor channel (TC 1.A.69) family.</text>
</comment>
<accession>A0A1B3B7A9</accession>
<evidence type="ECO:0000256" key="7">
    <source>
        <dbReference type="ARBA" id="ARBA00023136"/>
    </source>
</evidence>
<feature type="transmembrane region" description="Helical" evidence="10">
    <location>
        <begin position="132"/>
        <end position="153"/>
    </location>
</feature>
<dbReference type="GO" id="GO:0005886">
    <property type="term" value="C:plasma membrane"/>
    <property type="evidence" value="ECO:0007669"/>
    <property type="project" value="UniProtKB-SubCell"/>
</dbReference>
<evidence type="ECO:0000256" key="9">
    <source>
        <dbReference type="ARBA" id="ARBA00023224"/>
    </source>
</evidence>
<keyword evidence="5 10" id="KW-0552">Olfaction</keyword>
<feature type="transmembrane region" description="Helical" evidence="10">
    <location>
        <begin position="71"/>
        <end position="92"/>
    </location>
</feature>
<keyword evidence="8 10" id="KW-0675">Receptor</keyword>
<reference evidence="11" key="1">
    <citation type="submission" date="2015-12" db="EMBL/GenBank/DDBJ databases">
        <authorList>
            <person name="Shamseldin A."/>
            <person name="Moawad H."/>
            <person name="Abd El-Rahim W.M."/>
            <person name="Sadowsky M.J."/>
        </authorList>
    </citation>
    <scope>NUCLEOTIDE SEQUENCE</scope>
</reference>
<dbReference type="GO" id="GO:0005549">
    <property type="term" value="F:odorant binding"/>
    <property type="evidence" value="ECO:0007669"/>
    <property type="project" value="InterPro"/>
</dbReference>
<keyword evidence="7 10" id="KW-0472">Membrane</keyword>
<reference evidence="11" key="2">
    <citation type="journal article" date="2016" name="PLoS ONE">
        <title>Molecular Characterization and Sex Distribution of Chemosensory Receptor Gene Family Based on Transcriptome Analysis of Scaeva pyrastri.</title>
        <authorList>
            <person name="Li X.M."/>
            <person name="Zhu X.Y."/>
            <person name="He P."/>
            <person name="Xu L."/>
            <person name="Sun L."/>
            <person name="Chen L."/>
            <person name="Wang Z.Q."/>
            <person name="Deng D.G."/>
            <person name="Zhang Y.N."/>
        </authorList>
    </citation>
    <scope>NUCLEOTIDE SEQUENCE</scope>
</reference>
<evidence type="ECO:0000313" key="11">
    <source>
        <dbReference type="EMBL" id="AOE48088.1"/>
    </source>
</evidence>
<organism evidence="11">
    <name type="scientific">Scaeva pyrastri</name>
    <name type="common">Hoverfly</name>
    <name type="synonym">Musca pyrastri</name>
    <dbReference type="NCBI Taxonomy" id="219539"/>
    <lineage>
        <taxon>Eukaryota</taxon>
        <taxon>Metazoa</taxon>
        <taxon>Ecdysozoa</taxon>
        <taxon>Arthropoda</taxon>
        <taxon>Hexapoda</taxon>
        <taxon>Insecta</taxon>
        <taxon>Pterygota</taxon>
        <taxon>Neoptera</taxon>
        <taxon>Endopterygota</taxon>
        <taxon>Diptera</taxon>
        <taxon>Brachycera</taxon>
        <taxon>Muscomorpha</taxon>
        <taxon>Syrphoidea</taxon>
        <taxon>Syrphidae</taxon>
        <taxon>Syrphinae</taxon>
        <taxon>Syrphini</taxon>
        <taxon>Scaeva</taxon>
    </lineage>
</organism>
<evidence type="ECO:0000256" key="2">
    <source>
        <dbReference type="ARBA" id="ARBA00022475"/>
    </source>
</evidence>
<comment type="caution">
    <text evidence="10">Lacks conserved residue(s) required for the propagation of feature annotation.</text>
</comment>
<dbReference type="InterPro" id="IPR004117">
    <property type="entry name" value="7tm6_olfct_rcpt"/>
</dbReference>